<reference evidence="1" key="1">
    <citation type="submission" date="2014-11" db="EMBL/GenBank/DDBJ databases">
        <authorList>
            <person name="Amaro Gonzalez C."/>
        </authorList>
    </citation>
    <scope>NUCLEOTIDE SEQUENCE</scope>
</reference>
<organism evidence="1">
    <name type="scientific">Anguilla anguilla</name>
    <name type="common">European freshwater eel</name>
    <name type="synonym">Muraena anguilla</name>
    <dbReference type="NCBI Taxonomy" id="7936"/>
    <lineage>
        <taxon>Eukaryota</taxon>
        <taxon>Metazoa</taxon>
        <taxon>Chordata</taxon>
        <taxon>Craniata</taxon>
        <taxon>Vertebrata</taxon>
        <taxon>Euteleostomi</taxon>
        <taxon>Actinopterygii</taxon>
        <taxon>Neopterygii</taxon>
        <taxon>Teleostei</taxon>
        <taxon>Anguilliformes</taxon>
        <taxon>Anguillidae</taxon>
        <taxon>Anguilla</taxon>
    </lineage>
</organism>
<reference evidence="1" key="2">
    <citation type="journal article" date="2015" name="Fish Shellfish Immunol.">
        <title>Early steps in the European eel (Anguilla anguilla)-Vibrio vulnificus interaction in the gills: Role of the RtxA13 toxin.</title>
        <authorList>
            <person name="Callol A."/>
            <person name="Pajuelo D."/>
            <person name="Ebbesson L."/>
            <person name="Teles M."/>
            <person name="MacKenzie S."/>
            <person name="Amaro C."/>
        </authorList>
    </citation>
    <scope>NUCLEOTIDE SEQUENCE</scope>
</reference>
<dbReference type="EMBL" id="GBXM01004284">
    <property type="protein sequence ID" value="JAI04294.1"/>
    <property type="molecule type" value="Transcribed_RNA"/>
</dbReference>
<protein>
    <submittedName>
        <fullName evidence="1">Uncharacterized protein</fullName>
    </submittedName>
</protein>
<accession>A0A0E9XRJ0</accession>
<evidence type="ECO:0000313" key="1">
    <source>
        <dbReference type="EMBL" id="JAI04294.1"/>
    </source>
</evidence>
<sequence>MYAVLFFMFRAVTQQ</sequence>
<name>A0A0E9XRJ0_ANGAN</name>
<proteinExistence type="predicted"/>